<protein>
    <submittedName>
        <fullName evidence="2">Uncharacterized protein</fullName>
    </submittedName>
</protein>
<evidence type="ECO:0000313" key="2">
    <source>
        <dbReference type="EMBL" id="KAK5973214.1"/>
    </source>
</evidence>
<feature type="compositionally biased region" description="Low complexity" evidence="1">
    <location>
        <begin position="354"/>
        <end position="366"/>
    </location>
</feature>
<evidence type="ECO:0000256" key="1">
    <source>
        <dbReference type="SAM" id="MobiDB-lite"/>
    </source>
</evidence>
<proteinExistence type="predicted"/>
<reference evidence="2 3" key="1">
    <citation type="submission" date="2019-10" db="EMBL/GenBank/DDBJ databases">
        <title>Assembly and Annotation for the nematode Trichostrongylus colubriformis.</title>
        <authorList>
            <person name="Martin J."/>
        </authorList>
    </citation>
    <scope>NUCLEOTIDE SEQUENCE [LARGE SCALE GENOMIC DNA]</scope>
    <source>
        <strain evidence="2">G859</strain>
        <tissue evidence="2">Whole worm</tissue>
    </source>
</reference>
<gene>
    <name evidence="2" type="ORF">GCK32_012961</name>
</gene>
<feature type="region of interest" description="Disordered" evidence="1">
    <location>
        <begin position="180"/>
        <end position="388"/>
    </location>
</feature>
<name>A0AAN8IFY8_TRICO</name>
<keyword evidence="3" id="KW-1185">Reference proteome</keyword>
<dbReference type="Proteomes" id="UP001331761">
    <property type="component" value="Unassembled WGS sequence"/>
</dbReference>
<evidence type="ECO:0000313" key="3">
    <source>
        <dbReference type="Proteomes" id="UP001331761"/>
    </source>
</evidence>
<accession>A0AAN8IFY8</accession>
<feature type="compositionally biased region" description="Polar residues" evidence="1">
    <location>
        <begin position="277"/>
        <end position="288"/>
    </location>
</feature>
<feature type="compositionally biased region" description="Basic and acidic residues" evidence="1">
    <location>
        <begin position="337"/>
        <end position="347"/>
    </location>
</feature>
<sequence length="388" mass="42844">MSAVPIQDQRTTPRHIAEQLKRFVLVADAPQTAATNGASLSDAGFVLLSLKDQILVENSRSQHFCQEFIARPLNGVELLSKVVMVLQGIVNSNQPAPSKISNLLSRNNSNTNRKRKAAVAEADCIECLKILLERSLISAQTAPLGGMDVLLEELSLWRSSIATMPGYGVEHNHIYGLSETESDTAQSERARHGRPPLATKYPTGNTSVAKNVERQRFKKQTGMGSSGRSSAPGYYPEADRISSNTFYPDRRSLTLSNRTWQGQSDASYSPPPMTRPAYNTTERQTSSGMRRAKSESAMIGPQRGESPDSLPRGLKRFPPHEQQLYHPIQHSRAMSRSVHDLSTRDDVPTTTTLNRPNSARPSSARAQSRTLTRKVSTPPYSPSRHDSR</sequence>
<feature type="compositionally biased region" description="Polar residues" evidence="1">
    <location>
        <begin position="253"/>
        <end position="267"/>
    </location>
</feature>
<organism evidence="2 3">
    <name type="scientific">Trichostrongylus colubriformis</name>
    <name type="common">Black scour worm</name>
    <dbReference type="NCBI Taxonomy" id="6319"/>
    <lineage>
        <taxon>Eukaryota</taxon>
        <taxon>Metazoa</taxon>
        <taxon>Ecdysozoa</taxon>
        <taxon>Nematoda</taxon>
        <taxon>Chromadorea</taxon>
        <taxon>Rhabditida</taxon>
        <taxon>Rhabditina</taxon>
        <taxon>Rhabditomorpha</taxon>
        <taxon>Strongyloidea</taxon>
        <taxon>Trichostrongylidae</taxon>
        <taxon>Trichostrongylus</taxon>
    </lineage>
</organism>
<comment type="caution">
    <text evidence="2">The sequence shown here is derived from an EMBL/GenBank/DDBJ whole genome shotgun (WGS) entry which is preliminary data.</text>
</comment>
<dbReference type="EMBL" id="WIXE01015762">
    <property type="protein sequence ID" value="KAK5973214.1"/>
    <property type="molecule type" value="Genomic_DNA"/>
</dbReference>
<dbReference type="AlphaFoldDB" id="A0AAN8IFY8"/>